<protein>
    <submittedName>
        <fullName evidence="1">Flp pilus assembly protein</fullName>
    </submittedName>
</protein>
<name>W0HZA2_9GAMM</name>
<dbReference type="PATRIC" id="fig|1239307.3.peg.4581"/>
<dbReference type="KEGG" id="sod:Sant_P0057"/>
<dbReference type="RefSeq" id="WP_051440258.1">
    <property type="nucleotide sequence ID" value="NZ_CP006570.1"/>
</dbReference>
<reference evidence="1 2" key="1">
    <citation type="journal article" date="2014" name="Genome Biol. Evol.">
        <title>Genome degeneration and adaptation in a nascent stage of symbiosis.</title>
        <authorList>
            <person name="Oakeson K.F."/>
            <person name="Gil R."/>
            <person name="Clayton A.L."/>
            <person name="Dunn D.M."/>
            <person name="von Niederhausern A.C."/>
            <person name="Hamil C."/>
            <person name="Aoyagi A."/>
            <person name="Duval B."/>
            <person name="Baca A."/>
            <person name="Silva F.J."/>
            <person name="Vallier A."/>
            <person name="Jackson D.G."/>
            <person name="Latorre A."/>
            <person name="Weiss R.B."/>
            <person name="Heddi A."/>
            <person name="Moya A."/>
            <person name="Dale C."/>
        </authorList>
    </citation>
    <scope>NUCLEOTIDE SEQUENCE [LARGE SCALE GENOMIC DNA]</scope>
    <source>
        <strain evidence="1 2">HS1</strain>
        <plasmid evidence="2">Plasmid pHS1</plasmid>
    </source>
</reference>
<dbReference type="InterPro" id="IPR031582">
    <property type="entry name" value="TadF"/>
</dbReference>
<gene>
    <name evidence="1" type="primary">tadF</name>
    <name evidence="1" type="ORF">Sant_P0057</name>
</gene>
<geneLocation type="plasmid" evidence="1 2">
    <name>pHS1</name>
</geneLocation>
<evidence type="ECO:0000313" key="2">
    <source>
        <dbReference type="Proteomes" id="UP000019028"/>
    </source>
</evidence>
<dbReference type="HOGENOM" id="CLU_095582_2_0_6"/>
<organism evidence="1 2">
    <name type="scientific">Sodalis praecaptivus</name>
    <dbReference type="NCBI Taxonomy" id="1239307"/>
    <lineage>
        <taxon>Bacteria</taxon>
        <taxon>Pseudomonadati</taxon>
        <taxon>Pseudomonadota</taxon>
        <taxon>Gammaproteobacteria</taxon>
        <taxon>Enterobacterales</taxon>
        <taxon>Bruguierivoracaceae</taxon>
        <taxon>Sodalis</taxon>
    </lineage>
</organism>
<dbReference type="AlphaFoldDB" id="W0HZA2"/>
<keyword evidence="2" id="KW-1185">Reference proteome</keyword>
<sequence>MISLFGFLLIFLIFITVCISTQGKLDRLSYSLVGILRERTVLYPPHQPLSSADVEELYAVAKIILHDMHINGDLSNLSIKAEELVFRGDKEANNTLVNRTSLATGSAIAEYRFFRAGKKNNNCEAPARLDTLGTLSPDNNLYGKQPLYQVTLCYQIGMSNTFNKLGNITAYAIAVAR</sequence>
<keyword evidence="1" id="KW-0614">Plasmid</keyword>
<dbReference type="Proteomes" id="UP000019028">
    <property type="component" value="Plasmid pHS1"/>
</dbReference>
<evidence type="ECO:0000313" key="1">
    <source>
        <dbReference type="EMBL" id="AHF79104.1"/>
    </source>
</evidence>
<accession>W0HZA2</accession>
<dbReference type="EMBL" id="CP006570">
    <property type="protein sequence ID" value="AHF79104.1"/>
    <property type="molecule type" value="Genomic_DNA"/>
</dbReference>
<proteinExistence type="predicted"/>
<dbReference type="Pfam" id="PF16964">
    <property type="entry name" value="TadF"/>
    <property type="match status" value="1"/>
</dbReference>